<dbReference type="CDD" id="cd06558">
    <property type="entry name" value="crotonase-like"/>
    <property type="match status" value="1"/>
</dbReference>
<dbReference type="Gene3D" id="3.90.226.10">
    <property type="entry name" value="2-enoyl-CoA Hydratase, Chain A, domain 1"/>
    <property type="match status" value="1"/>
</dbReference>
<evidence type="ECO:0000313" key="3">
    <source>
        <dbReference type="Proteomes" id="UP000184363"/>
    </source>
</evidence>
<sequence>MTYEFLRHESYDDGRIVRIVLNRPEVRNAQNRGLIAELHSAMLAAEADDQVRVVILAGAGGVFSSGHDLASPRAVAERGDGPGRHPTYNENGGTRSGAEFRYLQEWHHFFQNTLRWRNLRKITIAQTQGPVYAGGLMLAWACDLITASETTRFADVVATRLGLCGAEYFAHPFELGPRRAKELLLTGDSLDAEEAYRIGMVARVFPDAEIDELTLEFARRIAAVPTVTALLVKESVNQAQDATGFLTALNGAFALHQVNHAHWAALHDDRLPMATPADGVPDWREAPPVVQRSRTLVRGDER</sequence>
<dbReference type="PANTHER" id="PTHR11941:SF124">
    <property type="entry name" value="ENOYL-COA HYDRATASE ECHA13-RELATED"/>
    <property type="match status" value="1"/>
</dbReference>
<gene>
    <name evidence="2" type="ORF">SAMN05443637_10238</name>
</gene>
<dbReference type="OrthoDB" id="9807606at2"/>
<feature type="region of interest" description="Disordered" evidence="1">
    <location>
        <begin position="73"/>
        <end position="94"/>
    </location>
</feature>
<evidence type="ECO:0000313" key="2">
    <source>
        <dbReference type="EMBL" id="SHK02721.1"/>
    </source>
</evidence>
<proteinExistence type="predicted"/>
<protein>
    <submittedName>
        <fullName evidence="2">Enoyl-CoA hydratase</fullName>
    </submittedName>
</protein>
<dbReference type="RefSeq" id="WP_073455200.1">
    <property type="nucleotide sequence ID" value="NZ_CALGVN010000053.1"/>
</dbReference>
<dbReference type="EMBL" id="FRAP01000002">
    <property type="protein sequence ID" value="SHK02721.1"/>
    <property type="molecule type" value="Genomic_DNA"/>
</dbReference>
<organism evidence="2 3">
    <name type="scientific">Pseudonocardia thermophila</name>
    <dbReference type="NCBI Taxonomy" id="1848"/>
    <lineage>
        <taxon>Bacteria</taxon>
        <taxon>Bacillati</taxon>
        <taxon>Actinomycetota</taxon>
        <taxon>Actinomycetes</taxon>
        <taxon>Pseudonocardiales</taxon>
        <taxon>Pseudonocardiaceae</taxon>
        <taxon>Pseudonocardia</taxon>
    </lineage>
</organism>
<keyword evidence="3" id="KW-1185">Reference proteome</keyword>
<dbReference type="PANTHER" id="PTHR11941">
    <property type="entry name" value="ENOYL-COA HYDRATASE-RELATED"/>
    <property type="match status" value="1"/>
</dbReference>
<dbReference type="AlphaFoldDB" id="A0A1M6P466"/>
<dbReference type="GO" id="GO:0006635">
    <property type="term" value="P:fatty acid beta-oxidation"/>
    <property type="evidence" value="ECO:0007669"/>
    <property type="project" value="TreeGrafter"/>
</dbReference>
<dbReference type="STRING" id="1848.SAMN05443637_10238"/>
<reference evidence="2 3" key="1">
    <citation type="submission" date="2016-11" db="EMBL/GenBank/DDBJ databases">
        <authorList>
            <person name="Jaros S."/>
            <person name="Januszkiewicz K."/>
            <person name="Wedrychowicz H."/>
        </authorList>
    </citation>
    <scope>NUCLEOTIDE SEQUENCE [LARGE SCALE GENOMIC DNA]</scope>
    <source>
        <strain evidence="2 3">DSM 43832</strain>
    </source>
</reference>
<evidence type="ECO:0000256" key="1">
    <source>
        <dbReference type="SAM" id="MobiDB-lite"/>
    </source>
</evidence>
<dbReference type="SUPFAM" id="SSF52096">
    <property type="entry name" value="ClpP/crotonase"/>
    <property type="match status" value="1"/>
</dbReference>
<dbReference type="NCBIfam" id="NF006140">
    <property type="entry name" value="PRK08290.1"/>
    <property type="match status" value="1"/>
</dbReference>
<dbReference type="Pfam" id="PF00378">
    <property type="entry name" value="ECH_1"/>
    <property type="match status" value="2"/>
</dbReference>
<dbReference type="Proteomes" id="UP000184363">
    <property type="component" value="Unassembled WGS sequence"/>
</dbReference>
<accession>A0A1M6P466</accession>
<dbReference type="InterPro" id="IPR029045">
    <property type="entry name" value="ClpP/crotonase-like_dom_sf"/>
</dbReference>
<name>A0A1M6P466_PSETH</name>
<dbReference type="GO" id="GO:0003824">
    <property type="term" value="F:catalytic activity"/>
    <property type="evidence" value="ECO:0007669"/>
    <property type="project" value="UniProtKB-ARBA"/>
</dbReference>
<dbReference type="InterPro" id="IPR001753">
    <property type="entry name" value="Enoyl-CoA_hydra/iso"/>
</dbReference>